<protein>
    <submittedName>
        <fullName evidence="1">Uncharacterized protein</fullName>
    </submittedName>
</protein>
<accession>A0ABZ2PBA3</accession>
<name>A0ABZ2PBA3_9BRAD</name>
<dbReference type="RefSeq" id="WP_338821595.1">
    <property type="nucleotide sequence ID" value="NZ_CP147708.1"/>
</dbReference>
<evidence type="ECO:0000313" key="2">
    <source>
        <dbReference type="Proteomes" id="UP001432046"/>
    </source>
</evidence>
<dbReference type="EMBL" id="CP147711">
    <property type="protein sequence ID" value="WXC83496.1"/>
    <property type="molecule type" value="Genomic_DNA"/>
</dbReference>
<dbReference type="Proteomes" id="UP001432046">
    <property type="component" value="Chromosome"/>
</dbReference>
<proteinExistence type="predicted"/>
<sequence>MSAIFARVVLERAGIAPDATSVSREQLEAARAIAVELATTAAYEAELSRVRQEASLSSRARLEAIMTHPEAVRREMFAQQLAFETELPADSAVIALRAAPKVVPLRRSRLEGNVPNPMIDPMVGPLDYPTTEAHVGAALNAAVDRQLGLRKPKETV</sequence>
<gene>
    <name evidence="1" type="ORF">WDK88_18905</name>
</gene>
<evidence type="ECO:0000313" key="1">
    <source>
        <dbReference type="EMBL" id="WXC83496.1"/>
    </source>
</evidence>
<reference evidence="1" key="1">
    <citation type="journal article" date="2021" name="Int. J. Syst. Evol. Microbiol.">
        <title>Bradyrhizobium septentrionale sp. nov. (sv. septentrionale) and Bradyrhizobium quebecense sp. nov. (sv. septentrionale) associated with legumes native to Canada possess rearranged symbiosis genes and numerous insertion sequences.</title>
        <authorList>
            <person name="Bromfield E.S.P."/>
            <person name="Cloutier S."/>
        </authorList>
    </citation>
    <scope>NUCLEOTIDE SEQUENCE</scope>
    <source>
        <strain evidence="1">5S5</strain>
    </source>
</reference>
<keyword evidence="2" id="KW-1185">Reference proteome</keyword>
<organism evidence="1 2">
    <name type="scientific">Bradyrhizobium septentrionale</name>
    <dbReference type="NCBI Taxonomy" id="1404411"/>
    <lineage>
        <taxon>Bacteria</taxon>
        <taxon>Pseudomonadati</taxon>
        <taxon>Pseudomonadota</taxon>
        <taxon>Alphaproteobacteria</taxon>
        <taxon>Hyphomicrobiales</taxon>
        <taxon>Nitrobacteraceae</taxon>
        <taxon>Bradyrhizobium</taxon>
    </lineage>
</organism>
<reference evidence="1" key="2">
    <citation type="submission" date="2024-03" db="EMBL/GenBank/DDBJ databases">
        <authorList>
            <person name="Bromfield E.S.P."/>
            <person name="Cloutier S."/>
        </authorList>
    </citation>
    <scope>NUCLEOTIDE SEQUENCE</scope>
    <source>
        <strain evidence="1">5S5</strain>
    </source>
</reference>